<comment type="subcellular location">
    <subcellularLocation>
        <location evidence="1">Cell inner membrane</location>
    </subcellularLocation>
</comment>
<accession>A0A370KC36</accession>
<comment type="similarity">
    <text evidence="2">Belongs to the GSP N family.</text>
</comment>
<evidence type="ECO:0000256" key="10">
    <source>
        <dbReference type="ARBA" id="ARBA00030772"/>
    </source>
</evidence>
<proteinExistence type="inferred from homology"/>
<evidence type="ECO:0000256" key="2">
    <source>
        <dbReference type="ARBA" id="ARBA00007208"/>
    </source>
</evidence>
<dbReference type="GO" id="GO:0015628">
    <property type="term" value="P:protein secretion by the type II secretion system"/>
    <property type="evidence" value="ECO:0007669"/>
    <property type="project" value="InterPro"/>
</dbReference>
<name>A0A370KC36_9GAMM</name>
<evidence type="ECO:0000256" key="9">
    <source>
        <dbReference type="ARBA" id="ARBA00023136"/>
    </source>
</evidence>
<evidence type="ECO:0000256" key="3">
    <source>
        <dbReference type="ARBA" id="ARBA00021563"/>
    </source>
</evidence>
<evidence type="ECO:0000256" key="8">
    <source>
        <dbReference type="ARBA" id="ARBA00022927"/>
    </source>
</evidence>
<evidence type="ECO:0000256" key="5">
    <source>
        <dbReference type="ARBA" id="ARBA00022475"/>
    </source>
</evidence>
<evidence type="ECO:0000256" key="6">
    <source>
        <dbReference type="ARBA" id="ARBA00022519"/>
    </source>
</evidence>
<keyword evidence="5" id="KW-1003">Cell membrane</keyword>
<dbReference type="EMBL" id="QQSY01000001">
    <property type="protein sequence ID" value="RDJ00213.1"/>
    <property type="molecule type" value="Genomic_DNA"/>
</dbReference>
<dbReference type="InterPro" id="IPR022792">
    <property type="entry name" value="T2SS_protein-GspN"/>
</dbReference>
<evidence type="ECO:0000313" key="11">
    <source>
        <dbReference type="EMBL" id="RDJ00213.1"/>
    </source>
</evidence>
<evidence type="ECO:0000256" key="1">
    <source>
        <dbReference type="ARBA" id="ARBA00004533"/>
    </source>
</evidence>
<keyword evidence="7" id="KW-0812">Transmembrane</keyword>
<keyword evidence="9" id="KW-0472">Membrane</keyword>
<organism evidence="11 12">
    <name type="scientific">Dyella solisilvae</name>
    <dbReference type="NCBI Taxonomy" id="1920168"/>
    <lineage>
        <taxon>Bacteria</taxon>
        <taxon>Pseudomonadati</taxon>
        <taxon>Pseudomonadota</taxon>
        <taxon>Gammaproteobacteria</taxon>
        <taxon>Lysobacterales</taxon>
        <taxon>Rhodanobacteraceae</taxon>
        <taxon>Dyella</taxon>
    </lineage>
</organism>
<dbReference type="Pfam" id="PF01203">
    <property type="entry name" value="T2SSN"/>
    <property type="match status" value="1"/>
</dbReference>
<keyword evidence="12" id="KW-1185">Reference proteome</keyword>
<dbReference type="Proteomes" id="UP000254711">
    <property type="component" value="Unassembled WGS sequence"/>
</dbReference>
<keyword evidence="4" id="KW-0813">Transport</keyword>
<dbReference type="RefSeq" id="WP_114823938.1">
    <property type="nucleotide sequence ID" value="NZ_QQSY01000001.1"/>
</dbReference>
<keyword evidence="6" id="KW-0997">Cell inner membrane</keyword>
<dbReference type="GO" id="GO:0015627">
    <property type="term" value="C:type II protein secretion system complex"/>
    <property type="evidence" value="ECO:0007669"/>
    <property type="project" value="InterPro"/>
</dbReference>
<comment type="caution">
    <text evidence="11">The sequence shown here is derived from an EMBL/GenBank/DDBJ whole genome shotgun (WGS) entry which is preliminary data.</text>
</comment>
<reference evidence="11 12" key="1">
    <citation type="submission" date="2018-07" db="EMBL/GenBank/DDBJ databases">
        <title>Dyella solisilvae sp. nov., isolated from the pine and broad-leaved mixed forest soil.</title>
        <authorList>
            <person name="Gao Z."/>
            <person name="Qiu L."/>
        </authorList>
    </citation>
    <scope>NUCLEOTIDE SEQUENCE [LARGE SCALE GENOMIC DNA]</scope>
    <source>
        <strain evidence="11 12">DHG54</strain>
    </source>
</reference>
<dbReference type="OrthoDB" id="5959533at2"/>
<keyword evidence="8" id="KW-0653">Protein transport</keyword>
<sequence>MKHSRTALVGLLALLSLAAVLVWFMPARWAMPWLGPRLGGLRLEQVSGLLWEGAAGRVLSARGEDLGRLTWQLSRRALLGDNQLQLRLQGERADFAGRMAGKAVADAHWTDVQMRIDLELLGNSLALPLGQPRGVVELAARDIQLHGGWPEAMDAQLHWQAAMLQTPRHGELPLGGLQMTLQAANGVIEGHLQDEGDGPLRIDGQLQLSPLARRFTAEAAVRQANSPLQHWLSGLGATDAQGITHINYTGGLAAAMSGGTR</sequence>
<evidence type="ECO:0000256" key="7">
    <source>
        <dbReference type="ARBA" id="ARBA00022692"/>
    </source>
</evidence>
<evidence type="ECO:0000256" key="4">
    <source>
        <dbReference type="ARBA" id="ARBA00022448"/>
    </source>
</evidence>
<protein>
    <recommendedName>
        <fullName evidence="3">Type II secretion system protein N</fullName>
    </recommendedName>
    <alternativeName>
        <fullName evidence="10">General secretion pathway protein N</fullName>
    </alternativeName>
</protein>
<dbReference type="AlphaFoldDB" id="A0A370KC36"/>
<evidence type="ECO:0000313" key="12">
    <source>
        <dbReference type="Proteomes" id="UP000254711"/>
    </source>
</evidence>
<gene>
    <name evidence="11" type="ORF">DVT68_05230</name>
</gene>
<dbReference type="GO" id="GO:0005886">
    <property type="term" value="C:plasma membrane"/>
    <property type="evidence" value="ECO:0007669"/>
    <property type="project" value="UniProtKB-SubCell"/>
</dbReference>